<protein>
    <submittedName>
        <fullName evidence="1">YqjK-like protein</fullName>
    </submittedName>
</protein>
<dbReference type="Proteomes" id="UP000295719">
    <property type="component" value="Unassembled WGS sequence"/>
</dbReference>
<dbReference type="EMBL" id="SMCR01000002">
    <property type="protein sequence ID" value="TCV98801.1"/>
    <property type="molecule type" value="Genomic_DNA"/>
</dbReference>
<evidence type="ECO:0000313" key="1">
    <source>
        <dbReference type="EMBL" id="TCV98801.1"/>
    </source>
</evidence>
<dbReference type="Pfam" id="PF13997">
    <property type="entry name" value="YqjK"/>
    <property type="match status" value="1"/>
</dbReference>
<sequence>MSLSPKKQLLLRKVHQQRIELSAGKREWSLATERYDRAWQSIMHYRKYLIAGSSLLAVYNLRHPSKLVLWARRVVGIMGTVKLIRKSLQSR</sequence>
<organism evidence="1 2">
    <name type="scientific">Biostraticola tofi</name>
    <dbReference type="NCBI Taxonomy" id="466109"/>
    <lineage>
        <taxon>Bacteria</taxon>
        <taxon>Pseudomonadati</taxon>
        <taxon>Pseudomonadota</taxon>
        <taxon>Gammaproteobacteria</taxon>
        <taxon>Enterobacterales</taxon>
        <taxon>Bruguierivoracaceae</taxon>
        <taxon>Biostraticola</taxon>
    </lineage>
</organism>
<keyword evidence="2" id="KW-1185">Reference proteome</keyword>
<dbReference type="RefSeq" id="WP_131864206.1">
    <property type="nucleotide sequence ID" value="NZ_SMCR01000002.1"/>
</dbReference>
<evidence type="ECO:0000313" key="2">
    <source>
        <dbReference type="Proteomes" id="UP000295719"/>
    </source>
</evidence>
<dbReference type="OrthoDB" id="6504948at2"/>
<comment type="caution">
    <text evidence="1">The sequence shown here is derived from an EMBL/GenBank/DDBJ whole genome shotgun (WGS) entry which is preliminary data.</text>
</comment>
<reference evidence="1 2" key="1">
    <citation type="submission" date="2019-03" db="EMBL/GenBank/DDBJ databases">
        <title>Genomic Encyclopedia of Type Strains, Phase IV (KMG-IV): sequencing the most valuable type-strain genomes for metagenomic binning, comparative biology and taxonomic classification.</title>
        <authorList>
            <person name="Goeker M."/>
        </authorList>
    </citation>
    <scope>NUCLEOTIDE SEQUENCE [LARGE SCALE GENOMIC DNA]</scope>
    <source>
        <strain evidence="1 2">DSM 19580</strain>
    </source>
</reference>
<accession>A0A4R3Z1D2</accession>
<gene>
    <name evidence="1" type="ORF">EDC52_102122</name>
</gene>
<dbReference type="AlphaFoldDB" id="A0A4R3Z1D2"/>
<name>A0A4R3Z1D2_9GAMM</name>
<dbReference type="InterPro" id="IPR025612">
    <property type="entry name" value="YqjK"/>
</dbReference>
<proteinExistence type="predicted"/>